<dbReference type="AlphaFoldDB" id="A0AAE0GPB5"/>
<keyword evidence="3" id="KW-1185">Reference proteome</keyword>
<accession>A0AAE0GPB5</accession>
<comment type="caution">
    <text evidence="2">The sequence shown here is derived from an EMBL/GenBank/DDBJ whole genome shotgun (WGS) entry which is preliminary data.</text>
</comment>
<evidence type="ECO:0000313" key="2">
    <source>
        <dbReference type="EMBL" id="KAK3281767.1"/>
    </source>
</evidence>
<reference evidence="2 3" key="1">
    <citation type="journal article" date="2015" name="Genome Biol. Evol.">
        <title>Comparative Genomics of a Bacterivorous Green Alga Reveals Evolutionary Causalities and Consequences of Phago-Mixotrophic Mode of Nutrition.</title>
        <authorList>
            <person name="Burns J.A."/>
            <person name="Paasch A."/>
            <person name="Narechania A."/>
            <person name="Kim E."/>
        </authorList>
    </citation>
    <scope>NUCLEOTIDE SEQUENCE [LARGE SCALE GENOMIC DNA]</scope>
    <source>
        <strain evidence="2 3">PLY_AMNH</strain>
    </source>
</reference>
<proteinExistence type="predicted"/>
<name>A0AAE0GPB5_9CHLO</name>
<protein>
    <submittedName>
        <fullName evidence="2">Uncharacterized protein</fullName>
    </submittedName>
</protein>
<dbReference type="Proteomes" id="UP001190700">
    <property type="component" value="Unassembled WGS sequence"/>
</dbReference>
<gene>
    <name evidence="2" type="ORF">CYMTET_10458</name>
</gene>
<evidence type="ECO:0000313" key="3">
    <source>
        <dbReference type="Proteomes" id="UP001190700"/>
    </source>
</evidence>
<dbReference type="EMBL" id="LGRX02003711">
    <property type="protein sequence ID" value="KAK3281767.1"/>
    <property type="molecule type" value="Genomic_DNA"/>
</dbReference>
<feature type="region of interest" description="Disordered" evidence="1">
    <location>
        <begin position="100"/>
        <end position="121"/>
    </location>
</feature>
<evidence type="ECO:0000256" key="1">
    <source>
        <dbReference type="SAM" id="MobiDB-lite"/>
    </source>
</evidence>
<organism evidence="2 3">
    <name type="scientific">Cymbomonas tetramitiformis</name>
    <dbReference type="NCBI Taxonomy" id="36881"/>
    <lineage>
        <taxon>Eukaryota</taxon>
        <taxon>Viridiplantae</taxon>
        <taxon>Chlorophyta</taxon>
        <taxon>Pyramimonadophyceae</taxon>
        <taxon>Pyramimonadales</taxon>
        <taxon>Pyramimonadaceae</taxon>
        <taxon>Cymbomonas</taxon>
    </lineage>
</organism>
<sequence>MLTRPKDVDVSSFLSGREPGLAAGIGACMVWMGSMFEAEHQGLQGAVQQVARPDRRLTRQPGAKMLRAEGRGPQGLDVNGGVRGGGERVVAEWSGEHVHPGAHNCVGDGAVEAEGGREEQGEVLQRLAELDAPQSPAHSEGP</sequence>